<name>A0ABU6AGJ2_9PSEU</name>
<dbReference type="PANTHER" id="PTHR34180:SF1">
    <property type="entry name" value="BETA-ALANYL-DOPAMINE_CARCININE HYDROLASE"/>
    <property type="match status" value="1"/>
</dbReference>
<proteinExistence type="predicted"/>
<reference evidence="2 3" key="1">
    <citation type="submission" date="2023-10" db="EMBL/GenBank/DDBJ databases">
        <title>Saccharopolyspora sp. nov., isolated from mangrove soil.</title>
        <authorList>
            <person name="Lu Y."/>
            <person name="Liu W."/>
        </authorList>
    </citation>
    <scope>NUCLEOTIDE SEQUENCE [LARGE SCALE GENOMIC DNA]</scope>
    <source>
        <strain evidence="2 3">S2-29</strain>
    </source>
</reference>
<organism evidence="2 3">
    <name type="scientific">Saccharopolyspora mangrovi</name>
    <dbReference type="NCBI Taxonomy" id="3082379"/>
    <lineage>
        <taxon>Bacteria</taxon>
        <taxon>Bacillati</taxon>
        <taxon>Actinomycetota</taxon>
        <taxon>Actinomycetes</taxon>
        <taxon>Pseudonocardiales</taxon>
        <taxon>Pseudonocardiaceae</taxon>
        <taxon>Saccharopolyspora</taxon>
    </lineage>
</organism>
<dbReference type="NCBIfam" id="NF040521">
    <property type="entry name" value="C45_proenzyme"/>
    <property type="match status" value="1"/>
</dbReference>
<dbReference type="InterPro" id="IPR005079">
    <property type="entry name" value="Peptidase_C45_hydrolase"/>
</dbReference>
<dbReference type="PANTHER" id="PTHR34180">
    <property type="entry name" value="PEPTIDASE C45"/>
    <property type="match status" value="1"/>
</dbReference>
<feature type="domain" description="Peptidase C45 hydrolase" evidence="1">
    <location>
        <begin position="121"/>
        <end position="349"/>
    </location>
</feature>
<evidence type="ECO:0000313" key="2">
    <source>
        <dbReference type="EMBL" id="MEB3370514.1"/>
    </source>
</evidence>
<dbReference type="InterPro" id="IPR047801">
    <property type="entry name" value="Peptidase_C45"/>
</dbReference>
<evidence type="ECO:0000313" key="3">
    <source>
        <dbReference type="Proteomes" id="UP001327093"/>
    </source>
</evidence>
<comment type="caution">
    <text evidence="2">The sequence shown here is derived from an EMBL/GenBank/DDBJ whole genome shotgun (WGS) entry which is preliminary data.</text>
</comment>
<evidence type="ECO:0000259" key="1">
    <source>
        <dbReference type="Pfam" id="PF03417"/>
    </source>
</evidence>
<dbReference type="Pfam" id="PF03417">
    <property type="entry name" value="AAT"/>
    <property type="match status" value="1"/>
</dbReference>
<protein>
    <submittedName>
        <fullName evidence="2">C45 family peptidase</fullName>
    </submittedName>
</protein>
<accession>A0ABU6AGJ2</accession>
<dbReference type="InterPro" id="IPR047794">
    <property type="entry name" value="C45_proenzyme-like"/>
</dbReference>
<keyword evidence="3" id="KW-1185">Reference proteome</keyword>
<sequence length="381" mass="41378">MTITRPPLITVEGSYREMGGRLGERTADLVGQSIDNYFHRFRADAGLSADDIVRWGRKFHDAARQYDPNIADMLEGLAEGAGRQPYEVGALNARTEIMYGREYGDGGCTSLSVLPRYTASGHTLLAQNWDWHPEQADVTFLLATRDASGFSVVSLTEAGMLAKSGLNSAGIGICFNALASDRDKAGDGVPMHVLLRGALQSMTMSKAHKRLLPIERISSGNVLIADAGGESINFELAPGMFGTLLPRDGLIAHANHFETGLPLHDFKATSSALTQLRAAHVRHLLEPALERHMVTVEDIANVLRDDYSHPDGLCRYPDPDVPESAKFCTVYSLIIDLDLRTMWIAPGPPSENSYTRIELDSIFDTDQAGLAVDLAPTTVGA</sequence>
<dbReference type="Proteomes" id="UP001327093">
    <property type="component" value="Unassembled WGS sequence"/>
</dbReference>
<dbReference type="Gene3D" id="1.10.10.2120">
    <property type="match status" value="1"/>
</dbReference>
<dbReference type="EMBL" id="JAWLNX010000019">
    <property type="protein sequence ID" value="MEB3370514.1"/>
    <property type="molecule type" value="Genomic_DNA"/>
</dbReference>
<dbReference type="Gene3D" id="3.60.60.10">
    <property type="entry name" value="Penicillin V Acylase, Chain A"/>
    <property type="match status" value="1"/>
</dbReference>
<gene>
    <name evidence="2" type="ORF">R4I43_24215</name>
</gene>
<dbReference type="RefSeq" id="WP_324267990.1">
    <property type="nucleotide sequence ID" value="NZ_JAWLNX010000019.1"/>
</dbReference>